<evidence type="ECO:0000313" key="2">
    <source>
        <dbReference type="Proteomes" id="UP000688947"/>
    </source>
</evidence>
<sequence>MVGLDENLRSTTQIHDPILTMLKWCSLKSNVYFQTEYDSGTLGEIKDIVAAEKQIRELWETFERYNQQREVEPGSLRCTLMLEPMLAEFDEMKISSAMVDAIDRAIANNVLFLDSPSICTLTRSSWRSNRHARRSSAS</sequence>
<dbReference type="Proteomes" id="UP000688947">
    <property type="component" value="Unassembled WGS sequence"/>
</dbReference>
<accession>A0A8T1UUW3</accession>
<dbReference type="OrthoDB" id="93741at2759"/>
<reference evidence="1" key="1">
    <citation type="submission" date="2021-01" db="EMBL/GenBank/DDBJ databases">
        <title>Phytophthora aleatoria, a newly-described species from Pinus radiata is distinct from Phytophthora cactorum isolates based on comparative genomics.</title>
        <authorList>
            <person name="Mcdougal R."/>
            <person name="Panda P."/>
            <person name="Williams N."/>
            <person name="Studholme D.J."/>
        </authorList>
    </citation>
    <scope>NUCLEOTIDE SEQUENCE</scope>
    <source>
        <strain evidence="1">NZFS 3830</strain>
    </source>
</reference>
<dbReference type="EMBL" id="JAENGZ010000122">
    <property type="protein sequence ID" value="KAG6968333.1"/>
    <property type="molecule type" value="Genomic_DNA"/>
</dbReference>
<name>A0A8T1UUW3_9STRA</name>
<evidence type="ECO:0000313" key="1">
    <source>
        <dbReference type="EMBL" id="KAG6968333.1"/>
    </source>
</evidence>
<gene>
    <name evidence="1" type="ORF">JG687_00003806</name>
</gene>
<dbReference type="AlphaFoldDB" id="A0A8T1UUW3"/>
<organism evidence="1 2">
    <name type="scientific">Phytophthora cactorum</name>
    <dbReference type="NCBI Taxonomy" id="29920"/>
    <lineage>
        <taxon>Eukaryota</taxon>
        <taxon>Sar</taxon>
        <taxon>Stramenopiles</taxon>
        <taxon>Oomycota</taxon>
        <taxon>Peronosporomycetes</taxon>
        <taxon>Peronosporales</taxon>
        <taxon>Peronosporaceae</taxon>
        <taxon>Phytophthora</taxon>
    </lineage>
</organism>
<protein>
    <submittedName>
        <fullName evidence="1">Uncharacterized protein</fullName>
    </submittedName>
</protein>
<proteinExistence type="predicted"/>
<comment type="caution">
    <text evidence="1">The sequence shown here is derived from an EMBL/GenBank/DDBJ whole genome shotgun (WGS) entry which is preliminary data.</text>
</comment>